<dbReference type="GO" id="GO:0004252">
    <property type="term" value="F:serine-type endopeptidase activity"/>
    <property type="evidence" value="ECO:0007669"/>
    <property type="project" value="InterPro"/>
</dbReference>
<dbReference type="Proteomes" id="UP000007073">
    <property type="component" value="Chromosome"/>
</dbReference>
<protein>
    <submittedName>
        <fullName evidence="7">Rhomboid-related membrane protein</fullName>
    </submittedName>
</protein>
<accession>Q39SP6</accession>
<evidence type="ECO:0000313" key="7">
    <source>
        <dbReference type="EMBL" id="ABB32728.1"/>
    </source>
</evidence>
<dbReference type="AlphaFoldDB" id="Q39SP6"/>
<evidence type="ECO:0000256" key="3">
    <source>
        <dbReference type="ARBA" id="ARBA00022989"/>
    </source>
</evidence>
<dbReference type="HOGENOM" id="CLU_061963_0_0_7"/>
<feature type="transmembrane region" description="Helical" evidence="5">
    <location>
        <begin position="261"/>
        <end position="282"/>
    </location>
</feature>
<dbReference type="PANTHER" id="PTHR43066:SF5">
    <property type="entry name" value="RHOMBOID-LIKE PROTEIN 11, CHLOROPLASTIC-RELATED"/>
    <property type="match status" value="1"/>
</dbReference>
<evidence type="ECO:0000256" key="4">
    <source>
        <dbReference type="ARBA" id="ARBA00023136"/>
    </source>
</evidence>
<dbReference type="KEGG" id="gme:Gmet_2506"/>
<dbReference type="RefSeq" id="WP_004514641.1">
    <property type="nucleotide sequence ID" value="NC_007517.1"/>
</dbReference>
<keyword evidence="3 5" id="KW-1133">Transmembrane helix</keyword>
<feature type="transmembrane region" description="Helical" evidence="5">
    <location>
        <begin position="182"/>
        <end position="201"/>
    </location>
</feature>
<gene>
    <name evidence="7" type="ordered locus">Gmet_2506</name>
</gene>
<dbReference type="STRING" id="269799.Gmet_2506"/>
<reference evidence="7 8" key="1">
    <citation type="submission" date="2005-10" db="EMBL/GenBank/DDBJ databases">
        <title>Complete sequence of Geobacter metallireducens GS-15.</title>
        <authorList>
            <consortium name="US DOE Joint Genome Institute"/>
            <person name="Copeland A."/>
            <person name="Lucas S."/>
            <person name="Lapidus A."/>
            <person name="Barry K."/>
            <person name="Detter J.C."/>
            <person name="Glavina T."/>
            <person name="Hammon N."/>
            <person name="Israni S."/>
            <person name="Pitluck S."/>
            <person name="Di Bartolo G."/>
            <person name="Chain P."/>
            <person name="Schmutz J."/>
            <person name="Larimer F."/>
            <person name="Land M."/>
            <person name="Kyrpides N."/>
            <person name="Ivanova N."/>
            <person name="Richardson P."/>
        </authorList>
    </citation>
    <scope>NUCLEOTIDE SEQUENCE [LARGE SCALE GENOMIC DNA]</scope>
    <source>
        <strain evidence="8">ATCC 53774 / DSM 7210 / GS-15</strain>
    </source>
</reference>
<feature type="transmembrane region" description="Helical" evidence="5">
    <location>
        <begin position="238"/>
        <end position="255"/>
    </location>
</feature>
<proteinExistence type="predicted"/>
<feature type="transmembrane region" description="Helical" evidence="5">
    <location>
        <begin position="294"/>
        <end position="315"/>
    </location>
</feature>
<keyword evidence="2 5" id="KW-0812">Transmembrane</keyword>
<dbReference type="Pfam" id="PF01694">
    <property type="entry name" value="Rhomboid"/>
    <property type="match status" value="1"/>
</dbReference>
<comment type="subcellular location">
    <subcellularLocation>
        <location evidence="1">Membrane</location>
        <topology evidence="1">Multi-pass membrane protein</topology>
    </subcellularLocation>
</comment>
<evidence type="ECO:0000259" key="6">
    <source>
        <dbReference type="Pfam" id="PF01694"/>
    </source>
</evidence>
<feature type="domain" description="Peptidase S54 rhomboid" evidence="6">
    <location>
        <begin position="142"/>
        <end position="277"/>
    </location>
</feature>
<organism evidence="7 8">
    <name type="scientific">Geobacter metallireducens (strain ATCC 53774 / DSM 7210 / GS-15)</name>
    <dbReference type="NCBI Taxonomy" id="269799"/>
    <lineage>
        <taxon>Bacteria</taxon>
        <taxon>Pseudomonadati</taxon>
        <taxon>Thermodesulfobacteriota</taxon>
        <taxon>Desulfuromonadia</taxon>
        <taxon>Geobacterales</taxon>
        <taxon>Geobacteraceae</taxon>
        <taxon>Geobacter</taxon>
    </lineage>
</organism>
<evidence type="ECO:0000313" key="8">
    <source>
        <dbReference type="Proteomes" id="UP000007073"/>
    </source>
</evidence>
<dbReference type="EMBL" id="CP000148">
    <property type="protein sequence ID" value="ABB32728.1"/>
    <property type="molecule type" value="Genomic_DNA"/>
</dbReference>
<reference evidence="7 8" key="2">
    <citation type="journal article" date="2009" name="BMC Microbiol.">
        <title>The genome sequence of Geobacter metallireducens: features of metabolism, physiology and regulation common and dissimilar to Geobacter sulfurreducens.</title>
        <authorList>
            <person name="Aklujkar M."/>
            <person name="Krushkal J."/>
            <person name="DiBartolo G."/>
            <person name="Lapidus A."/>
            <person name="Land M.L."/>
            <person name="Lovley D.R."/>
        </authorList>
    </citation>
    <scope>NUCLEOTIDE SEQUENCE [LARGE SCALE GENOMIC DNA]</scope>
    <source>
        <strain evidence="8">ATCC 53774 / DSM 7210 / GS-15</strain>
    </source>
</reference>
<dbReference type="eggNOG" id="COG0705">
    <property type="taxonomic scope" value="Bacteria"/>
</dbReference>
<sequence length="316" mass="33800">MIRLSFMELETVHTALRQELWLPVAPGALEEGKAQLWGLVLESRAVPCRSVRSDNGWHVVVPASFYDRAVEEVRLFEEENRNWPPPAPPVRTMNGNVLATLSVLFLLATFHNITRLDVTLPGHPPLDWLALGSADAAKIMDGQWWRAVTALTLHANLPHLVSNLAIGGVLVILLCREIGSGLAWSLILGSGILGNLVNALLHSSGHISVGASTAVFGAVGILASSSVVRHRHHLQRRWPLPVAAGLALLAVLGTEGEHTDLGAHLFGFLWGIALGAVAEYLIGRFGQPGPVLNAVLAIASAVGVVFSWWVALAVAP</sequence>
<keyword evidence="8" id="KW-1185">Reference proteome</keyword>
<feature type="transmembrane region" description="Helical" evidence="5">
    <location>
        <begin position="207"/>
        <end position="226"/>
    </location>
</feature>
<evidence type="ECO:0000256" key="1">
    <source>
        <dbReference type="ARBA" id="ARBA00004141"/>
    </source>
</evidence>
<evidence type="ECO:0000256" key="5">
    <source>
        <dbReference type="SAM" id="Phobius"/>
    </source>
</evidence>
<dbReference type="GO" id="GO:0016020">
    <property type="term" value="C:membrane"/>
    <property type="evidence" value="ECO:0007669"/>
    <property type="project" value="UniProtKB-SubCell"/>
</dbReference>
<dbReference type="InterPro" id="IPR035952">
    <property type="entry name" value="Rhomboid-like_sf"/>
</dbReference>
<dbReference type="SUPFAM" id="SSF144091">
    <property type="entry name" value="Rhomboid-like"/>
    <property type="match status" value="1"/>
</dbReference>
<evidence type="ECO:0000256" key="2">
    <source>
        <dbReference type="ARBA" id="ARBA00022692"/>
    </source>
</evidence>
<keyword evidence="4 5" id="KW-0472">Membrane</keyword>
<dbReference type="PANTHER" id="PTHR43066">
    <property type="entry name" value="RHOMBOID-RELATED PROTEIN"/>
    <property type="match status" value="1"/>
</dbReference>
<feature type="transmembrane region" description="Helical" evidence="5">
    <location>
        <begin position="157"/>
        <end position="175"/>
    </location>
</feature>
<dbReference type="InterPro" id="IPR022764">
    <property type="entry name" value="Peptidase_S54_rhomboid_dom"/>
</dbReference>
<dbReference type="Gene3D" id="1.20.1540.10">
    <property type="entry name" value="Rhomboid-like"/>
    <property type="match status" value="1"/>
</dbReference>
<name>Q39SP6_GEOMG</name>